<keyword evidence="4" id="KW-1185">Reference proteome</keyword>
<comment type="cofactor">
    <cofactor evidence="2">
        <name>Ca(2+)</name>
        <dbReference type="ChEBI" id="CHEBI:29108"/>
    </cofactor>
</comment>
<evidence type="ECO:0000313" key="3">
    <source>
        <dbReference type="EMBL" id="KAF2881505.1"/>
    </source>
</evidence>
<proteinExistence type="inferred from homology"/>
<dbReference type="PANTHER" id="PTHR23248:SF4">
    <property type="entry name" value="PHOSPHOLIPID SCRAMBLASE"/>
    <property type="match status" value="1"/>
</dbReference>
<name>A0A8K0FWI2_IGNLU</name>
<keyword evidence="2" id="KW-0106">Calcium</keyword>
<comment type="similarity">
    <text evidence="1 2">Belongs to the phospholipid scramblase family.</text>
</comment>
<evidence type="ECO:0000256" key="2">
    <source>
        <dbReference type="RuleBase" id="RU363116"/>
    </source>
</evidence>
<dbReference type="Proteomes" id="UP000801492">
    <property type="component" value="Unassembled WGS sequence"/>
</dbReference>
<dbReference type="Pfam" id="PF03803">
    <property type="entry name" value="Scramblase"/>
    <property type="match status" value="1"/>
</dbReference>
<dbReference type="EMBL" id="VTPC01090731">
    <property type="protein sequence ID" value="KAF2881505.1"/>
    <property type="molecule type" value="Genomic_DNA"/>
</dbReference>
<organism evidence="3 4">
    <name type="scientific">Ignelater luminosus</name>
    <name type="common">Cucubano</name>
    <name type="synonym">Pyrophorus luminosus</name>
    <dbReference type="NCBI Taxonomy" id="2038154"/>
    <lineage>
        <taxon>Eukaryota</taxon>
        <taxon>Metazoa</taxon>
        <taxon>Ecdysozoa</taxon>
        <taxon>Arthropoda</taxon>
        <taxon>Hexapoda</taxon>
        <taxon>Insecta</taxon>
        <taxon>Pterygota</taxon>
        <taxon>Neoptera</taxon>
        <taxon>Endopterygota</taxon>
        <taxon>Coleoptera</taxon>
        <taxon>Polyphaga</taxon>
        <taxon>Elateriformia</taxon>
        <taxon>Elateroidea</taxon>
        <taxon>Elateridae</taxon>
        <taxon>Agrypninae</taxon>
        <taxon>Pyrophorini</taxon>
        <taxon>Ignelater</taxon>
    </lineage>
</organism>
<accession>A0A8K0FWI2</accession>
<comment type="function">
    <text evidence="2">May mediate accelerated ATP-independent bidirectional transbilayer migration of phospholipids upon binding calcium ions that results in a loss of phospholipid asymmetry in the plasma membrane.</text>
</comment>
<keyword evidence="2" id="KW-0564">Palmitate</keyword>
<reference evidence="3" key="1">
    <citation type="submission" date="2019-08" db="EMBL/GenBank/DDBJ databases">
        <title>The genome of the North American firefly Photinus pyralis.</title>
        <authorList>
            <consortium name="Photinus pyralis genome working group"/>
            <person name="Fallon T.R."/>
            <person name="Sander Lower S.E."/>
            <person name="Weng J.-K."/>
        </authorList>
    </citation>
    <scope>NUCLEOTIDE SEQUENCE</scope>
    <source>
        <strain evidence="3">TRF0915ILg1</strain>
        <tissue evidence="3">Whole body</tissue>
    </source>
</reference>
<evidence type="ECO:0000256" key="1">
    <source>
        <dbReference type="ARBA" id="ARBA00005350"/>
    </source>
</evidence>
<dbReference type="GO" id="GO:0017128">
    <property type="term" value="F:phospholipid scramblase activity"/>
    <property type="evidence" value="ECO:0007669"/>
    <property type="project" value="InterPro"/>
</dbReference>
<dbReference type="GO" id="GO:0005886">
    <property type="term" value="C:plasma membrane"/>
    <property type="evidence" value="ECO:0007669"/>
    <property type="project" value="TreeGrafter"/>
</dbReference>
<dbReference type="PANTHER" id="PTHR23248">
    <property type="entry name" value="PHOSPHOLIPID SCRAMBLASE-RELATED"/>
    <property type="match status" value="1"/>
</dbReference>
<protein>
    <recommendedName>
        <fullName evidence="2">Phospholipid scramblase</fullName>
    </recommendedName>
</protein>
<dbReference type="InterPro" id="IPR005552">
    <property type="entry name" value="Scramblase"/>
</dbReference>
<dbReference type="AlphaFoldDB" id="A0A8K0FWI2"/>
<comment type="caution">
    <text evidence="3">The sequence shown here is derived from an EMBL/GenBank/DDBJ whole genome shotgun (WGS) entry which is preliminary data.</text>
</comment>
<dbReference type="OrthoDB" id="191150at2759"/>
<evidence type="ECO:0000313" key="4">
    <source>
        <dbReference type="Proteomes" id="UP000801492"/>
    </source>
</evidence>
<sequence>MASESSASGSDNVRWMRRPKGNKRCYDGLEYLLDLDSIFVRQVPDLPETIGEDIANCYFVLNKDGERIYYAYEISDVGLRKLWGYRRPFNIVVFDRTATEILNLYRPLSCDQCCYPCCLQKMVVTTSTGILLGKVKQPWGPLWPRLKIEDYRGNIVYNLEGPPCTCSWCFCTGCYNIDADFFISTTRVRKTIIGRLTKYWTKFYRETVSTDVDNFGMRFPKDINVELKAVLLGACFLLDYMYFEASTKDRCKRRPICCCCL</sequence>
<gene>
    <name evidence="3" type="ORF">ILUMI_24662</name>
</gene>
<keyword evidence="2" id="KW-0449">Lipoprotein</keyword>